<name>A0ABQ0CBS2_9PROT</name>
<comment type="caution">
    <text evidence="2">The sequence shown here is derived from an EMBL/GenBank/DDBJ whole genome shotgun (WGS) entry which is preliminary data.</text>
</comment>
<evidence type="ECO:0000256" key="1">
    <source>
        <dbReference type="SAM" id="Phobius"/>
    </source>
</evidence>
<feature type="transmembrane region" description="Helical" evidence="1">
    <location>
        <begin position="224"/>
        <end position="246"/>
    </location>
</feature>
<evidence type="ECO:0000313" key="2">
    <source>
        <dbReference type="EMBL" id="GAB0058333.1"/>
    </source>
</evidence>
<keyword evidence="1" id="KW-1133">Transmembrane helix</keyword>
<feature type="transmembrane region" description="Helical" evidence="1">
    <location>
        <begin position="258"/>
        <end position="285"/>
    </location>
</feature>
<feature type="transmembrane region" description="Helical" evidence="1">
    <location>
        <begin position="424"/>
        <end position="452"/>
    </location>
</feature>
<evidence type="ECO:0008006" key="4">
    <source>
        <dbReference type="Google" id="ProtNLM"/>
    </source>
</evidence>
<dbReference type="EMBL" id="BAAFGK010000004">
    <property type="protein sequence ID" value="GAB0058333.1"/>
    <property type="molecule type" value="Genomic_DNA"/>
</dbReference>
<keyword evidence="3" id="KW-1185">Reference proteome</keyword>
<evidence type="ECO:0000313" key="3">
    <source>
        <dbReference type="Proteomes" id="UP001628193"/>
    </source>
</evidence>
<proteinExistence type="predicted"/>
<organism evidence="2 3">
    <name type="scientific">Candidatus Magnetaquiglobus chichijimensis</name>
    <dbReference type="NCBI Taxonomy" id="3141448"/>
    <lineage>
        <taxon>Bacteria</taxon>
        <taxon>Pseudomonadati</taxon>
        <taxon>Pseudomonadota</taxon>
        <taxon>Magnetococcia</taxon>
        <taxon>Magnetococcales</taxon>
        <taxon>Candidatus Magnetaquicoccaceae</taxon>
        <taxon>Candidatus Magnetaquiglobus</taxon>
    </lineage>
</organism>
<accession>A0ABQ0CBS2</accession>
<feature type="transmembrane region" description="Helical" evidence="1">
    <location>
        <begin position="41"/>
        <end position="62"/>
    </location>
</feature>
<dbReference type="Proteomes" id="UP001628193">
    <property type="component" value="Unassembled WGS sequence"/>
</dbReference>
<dbReference type="RefSeq" id="WP_420906008.1">
    <property type="nucleotide sequence ID" value="NZ_BAAFGK010000004.1"/>
</dbReference>
<keyword evidence="1" id="KW-0812">Transmembrane</keyword>
<feature type="transmembrane region" description="Helical" evidence="1">
    <location>
        <begin position="134"/>
        <end position="152"/>
    </location>
</feature>
<sequence length="461" mass="51842">MNGLTWLGFVVLLAAVAFPGFYLRHVLSILSFFIPFSATAVFNSDSGASLFIGQFFVVVYLFSSFIKRSYIGKLFLFPRDFNYWALVLFALAIVSSMVNPWIVSGGDYSILGDGGIGKDDVAETIPIEINSTTIKYPLATLLGVALAITIYCEKIENVKAGIKWFILGCYFSALWGALQFLLALFGLEYPYWIFNTSFNPSAQGYLHVIDGWSRISSTALEPSIFAKQLLAALPLVASKSAINWVFGSRYRQYNKFALFLCVTVLLLSLSTTAILGLVVFLLLGIGEFWFTNFRYNYSIAVFLIAVAAIGMVIFSYELPVSLYEITIGKMETGSFIARIWSIQNAFEYFLKYPIVGTGWGFVTSNDLIILILANGGLFSFSAFYFAFLRPLWVSSKHPILIGENHACFRNNLQNVVPYMIRANILWLVISFFSGFDYYLLYPYFLTGIFLVVSRKNARYEM</sequence>
<feature type="transmembrane region" description="Helical" evidence="1">
    <location>
        <begin position="164"/>
        <end position="187"/>
    </location>
</feature>
<protein>
    <recommendedName>
        <fullName evidence="4">O-antigen polymerase</fullName>
    </recommendedName>
</protein>
<gene>
    <name evidence="2" type="ORF">SIID45300_02681</name>
</gene>
<feature type="transmembrane region" description="Helical" evidence="1">
    <location>
        <begin position="367"/>
        <end position="387"/>
    </location>
</feature>
<reference evidence="2 3" key="1">
    <citation type="submission" date="2024-09" db="EMBL/GenBank/DDBJ databases">
        <title>Draft genome sequence of Candidatus Magnetaquicoccaceae bacterium FCR-1.</title>
        <authorList>
            <person name="Shimoshige H."/>
            <person name="Shimamura S."/>
            <person name="Taoka A."/>
            <person name="Kobayashi H."/>
            <person name="Maekawa T."/>
        </authorList>
    </citation>
    <scope>NUCLEOTIDE SEQUENCE [LARGE SCALE GENOMIC DNA]</scope>
    <source>
        <strain evidence="2 3">FCR-1</strain>
    </source>
</reference>
<keyword evidence="1" id="KW-0472">Membrane</keyword>
<feature type="transmembrane region" description="Helical" evidence="1">
    <location>
        <begin position="83"/>
        <end position="103"/>
    </location>
</feature>
<feature type="transmembrane region" description="Helical" evidence="1">
    <location>
        <begin position="297"/>
        <end position="316"/>
    </location>
</feature>